<accession>A0A1G5D3G8</accession>
<reference evidence="2" key="1">
    <citation type="submission" date="2016-10" db="EMBL/GenBank/DDBJ databases">
        <authorList>
            <person name="Varghese N."/>
        </authorList>
    </citation>
    <scope>NUCLEOTIDE SEQUENCE [LARGE SCALE GENOMIC DNA]</scope>
    <source>
        <strain evidence="2">HL 19</strain>
    </source>
</reference>
<keyword evidence="2" id="KW-1185">Reference proteome</keyword>
<evidence type="ECO:0000313" key="2">
    <source>
        <dbReference type="Proteomes" id="UP000183104"/>
    </source>
</evidence>
<protein>
    <submittedName>
        <fullName evidence="1">Uncharacterized protein</fullName>
    </submittedName>
</protein>
<name>A0A1G5D3G8_9GAMM</name>
<dbReference type="AlphaFoldDB" id="A0A1G5D3G8"/>
<gene>
    <name evidence="1" type="ORF">SAMN05661077_1167</name>
</gene>
<dbReference type="Proteomes" id="UP000183104">
    <property type="component" value="Unassembled WGS sequence"/>
</dbReference>
<sequence length="319" mass="34174">MPETKDSDPISSRLQRIAAIAEAHPDEPLNPLAHFIDEAWLFAAFRRTRKDGAPGVDGQTAQDYVRELPDNLRSLLDRAKSGTYWAPPVRRAEIPKGDERVIDPPAEVAVVGRGGLVAGDADGHAVEVQDQATLAVAAIGGPQALAGQPKHGLVEHGPVGLGGQRTQQTGQRRLRGRGHLQRAQSPMTAAGDPQRRIIGLALGVGQIAPAMGEQTDHNAHLVGQRVRDLPGIPRIGESFPQKAEGAGSFQEIADQQQSGVAALVGFPGFDDHGPVERRTEQFYAFTRGVRLLPCIFGLDTSDYKGKGPHAILLSRARDE</sequence>
<dbReference type="EMBL" id="FMUN01000003">
    <property type="protein sequence ID" value="SCY09293.1"/>
    <property type="molecule type" value="Genomic_DNA"/>
</dbReference>
<organism evidence="1 2">
    <name type="scientific">Thiohalorhabdus denitrificans</name>
    <dbReference type="NCBI Taxonomy" id="381306"/>
    <lineage>
        <taxon>Bacteria</taxon>
        <taxon>Pseudomonadati</taxon>
        <taxon>Pseudomonadota</taxon>
        <taxon>Gammaproteobacteria</taxon>
        <taxon>Thiohalorhabdales</taxon>
        <taxon>Thiohalorhabdaceae</taxon>
        <taxon>Thiohalorhabdus</taxon>
    </lineage>
</organism>
<evidence type="ECO:0000313" key="1">
    <source>
        <dbReference type="EMBL" id="SCY09293.1"/>
    </source>
</evidence>
<proteinExistence type="predicted"/>